<reference evidence="6 7" key="1">
    <citation type="submission" date="2015-06" db="EMBL/GenBank/DDBJ databases">
        <title>Talaromyces atroroseus IBT 11181 draft genome.</title>
        <authorList>
            <person name="Rasmussen K.B."/>
            <person name="Rasmussen S."/>
            <person name="Petersen B."/>
            <person name="Sicheritz-Ponten T."/>
            <person name="Mortensen U.H."/>
            <person name="Thrane U."/>
        </authorList>
    </citation>
    <scope>NUCLEOTIDE SEQUENCE [LARGE SCALE GENOMIC DNA]</scope>
    <source>
        <strain evidence="6 7">IBT 11181</strain>
    </source>
</reference>
<accession>A0A225AFT4</accession>
<keyword evidence="3" id="KW-0274">FAD</keyword>
<dbReference type="GO" id="GO:0050660">
    <property type="term" value="F:flavin adenine dinucleotide binding"/>
    <property type="evidence" value="ECO:0007669"/>
    <property type="project" value="InterPro"/>
</dbReference>
<dbReference type="RefSeq" id="XP_020120322.1">
    <property type="nucleotide sequence ID" value="XM_020266889.1"/>
</dbReference>
<evidence type="ECO:0008006" key="8">
    <source>
        <dbReference type="Google" id="ProtNLM"/>
    </source>
</evidence>
<dbReference type="AlphaFoldDB" id="A0A225AFT4"/>
<dbReference type="PANTHER" id="PTHR23023">
    <property type="entry name" value="DIMETHYLANILINE MONOOXYGENASE"/>
    <property type="match status" value="1"/>
</dbReference>
<dbReference type="GO" id="GO:0050661">
    <property type="term" value="F:NADP binding"/>
    <property type="evidence" value="ECO:0007669"/>
    <property type="project" value="InterPro"/>
</dbReference>
<comment type="caution">
    <text evidence="6">The sequence shown here is derived from an EMBL/GenBank/DDBJ whole genome shotgun (WGS) entry which is preliminary data.</text>
</comment>
<sequence length="845" mass="93644">MHRQSTDSQDSSAKMSQSHARAPNSLSTLPLINNMSKLRDRLSFKHTRAALAEKEVLKRENRATRPLTQRNIDTFLIEQDLNDARFSQSIQSIGMSRATKVAIIGAGPSGLVTAKTLLHHYPKGRFEPVIFDSKPTVGGLWAVTRPDASNSITNDGTDPSSTDFIDCFMRTNLSRFTVSFSDHSWETENHRARDSDQDLFPQAWEVGDYLTSYAARFLPEKQGILRLSCRVVRTRRNPDSTAAKRWTVEWVEEGSTTNIAQSKDADGLLSESFDYLVVASGYFSRPYIPDIAGLHEFPPERVMHSSSLKSPSCSQFIRSSNDGKILVVGGSMSGAEAAASLALDLSTARQTTTTTTTKKKSSVHHISTRPFWAVPTYLPANDQPGSFLPLDIVMYDLARRPPGDIQYSLGPLTSERANMVHSYFKSLIGSDQSDVAEALAITAEADTNSAPWVAVTDHYAEFARAGDITPTLGRVSGINWNSNVHAAEANGVVEVEDREGGSITTIDNVVAIVFATGFTPFGSLSFLPEDVLSVLEFSKSDTVFPIVLDEKGTWNPDIADLGFVGFYRGPYWGVMEMQARALAHRWDRADIDTGSTADTSKLRSLRTSPSPPQLRAQFPMGDYVGLIETYARELDIPRLSLHTGDDDSERSGPAIPARYFVPLHNSGPGLISVDTKTNHATTITSLQTLLLQPSSRDRQRARCKAVLRALHGKWQYERMSSKTASQSGHASINLRKVHDPSTGFRTEYVYEGSGGTIVTIFDISKDGYLHITGQDGIQGELEFVSVEKKENQSCYRHVAREREAENNGLVLREFVFDMRGVVMTSWEEKVEDRRERTVTVTRYTR</sequence>
<dbReference type="EMBL" id="LFMY01000006">
    <property type="protein sequence ID" value="OKL60201.1"/>
    <property type="molecule type" value="Genomic_DNA"/>
</dbReference>
<dbReference type="Pfam" id="PF00743">
    <property type="entry name" value="FMO-like"/>
    <property type="match status" value="1"/>
</dbReference>
<feature type="region of interest" description="Disordered" evidence="5">
    <location>
        <begin position="1"/>
        <end position="28"/>
    </location>
</feature>
<protein>
    <recommendedName>
        <fullName evidence="8">FAD/NAD(P)-binding domain-containing protein</fullName>
    </recommendedName>
</protein>
<dbReference type="Gene3D" id="3.50.50.60">
    <property type="entry name" value="FAD/NAD(P)-binding domain"/>
    <property type="match status" value="1"/>
</dbReference>
<evidence type="ECO:0000313" key="6">
    <source>
        <dbReference type="EMBL" id="OKL60201.1"/>
    </source>
</evidence>
<dbReference type="STRING" id="1441469.A0A225AFT4"/>
<evidence type="ECO:0000256" key="4">
    <source>
        <dbReference type="ARBA" id="ARBA00023002"/>
    </source>
</evidence>
<dbReference type="InterPro" id="IPR036188">
    <property type="entry name" value="FAD/NAD-bd_sf"/>
</dbReference>
<dbReference type="SUPFAM" id="SSF51905">
    <property type="entry name" value="FAD/NAD(P)-binding domain"/>
    <property type="match status" value="1"/>
</dbReference>
<dbReference type="GO" id="GO:0004499">
    <property type="term" value="F:N,N-dimethylaniline monooxygenase activity"/>
    <property type="evidence" value="ECO:0007669"/>
    <property type="project" value="InterPro"/>
</dbReference>
<evidence type="ECO:0000313" key="7">
    <source>
        <dbReference type="Proteomes" id="UP000214365"/>
    </source>
</evidence>
<evidence type="ECO:0000256" key="5">
    <source>
        <dbReference type="SAM" id="MobiDB-lite"/>
    </source>
</evidence>
<evidence type="ECO:0000256" key="3">
    <source>
        <dbReference type="ARBA" id="ARBA00022827"/>
    </source>
</evidence>
<dbReference type="PRINTS" id="PR00368">
    <property type="entry name" value="FADPNR"/>
</dbReference>
<proteinExistence type="inferred from homology"/>
<gene>
    <name evidence="6" type="ORF">UA08_04601</name>
</gene>
<dbReference type="InterPro" id="IPR020946">
    <property type="entry name" value="Flavin_mOase-like"/>
</dbReference>
<dbReference type="OrthoDB" id="66881at2759"/>
<keyword evidence="7" id="KW-1185">Reference proteome</keyword>
<comment type="similarity">
    <text evidence="1">Belongs to the FMO family.</text>
</comment>
<keyword evidence="4" id="KW-0560">Oxidoreductase</keyword>
<dbReference type="GeneID" id="31004356"/>
<name>A0A225AFT4_TALAT</name>
<dbReference type="Proteomes" id="UP000214365">
    <property type="component" value="Unassembled WGS sequence"/>
</dbReference>
<dbReference type="InterPro" id="IPR050346">
    <property type="entry name" value="FMO-like"/>
</dbReference>
<evidence type="ECO:0000256" key="2">
    <source>
        <dbReference type="ARBA" id="ARBA00022630"/>
    </source>
</evidence>
<evidence type="ECO:0000256" key="1">
    <source>
        <dbReference type="ARBA" id="ARBA00009183"/>
    </source>
</evidence>
<organism evidence="6 7">
    <name type="scientific">Talaromyces atroroseus</name>
    <dbReference type="NCBI Taxonomy" id="1441469"/>
    <lineage>
        <taxon>Eukaryota</taxon>
        <taxon>Fungi</taxon>
        <taxon>Dikarya</taxon>
        <taxon>Ascomycota</taxon>
        <taxon>Pezizomycotina</taxon>
        <taxon>Eurotiomycetes</taxon>
        <taxon>Eurotiomycetidae</taxon>
        <taxon>Eurotiales</taxon>
        <taxon>Trichocomaceae</taxon>
        <taxon>Talaromyces</taxon>
        <taxon>Talaromyces sect. Trachyspermi</taxon>
    </lineage>
</organism>
<keyword evidence="2" id="KW-0285">Flavoprotein</keyword>